<protein>
    <recommendedName>
        <fullName evidence="2">E3 ubiquitin-protein ligase RNF170</fullName>
    </recommendedName>
    <alternativeName>
        <fullName evidence="10">RING finger protein 170</fullName>
    </alternativeName>
    <alternativeName>
        <fullName evidence="9">RING-type E3 ubiquitin transferase RNF170</fullName>
    </alternativeName>
</protein>
<dbReference type="EMBL" id="OZ034822">
    <property type="protein sequence ID" value="CAL1412265.1"/>
    <property type="molecule type" value="Genomic_DNA"/>
</dbReference>
<evidence type="ECO:0000256" key="3">
    <source>
        <dbReference type="ARBA" id="ARBA00022692"/>
    </source>
</evidence>
<dbReference type="SMART" id="SM00184">
    <property type="entry name" value="RING"/>
    <property type="match status" value="1"/>
</dbReference>
<dbReference type="PROSITE" id="PS00518">
    <property type="entry name" value="ZF_RING_1"/>
    <property type="match status" value="1"/>
</dbReference>
<dbReference type="Proteomes" id="UP001497516">
    <property type="component" value="Chromosome 9"/>
</dbReference>
<evidence type="ECO:0000256" key="5">
    <source>
        <dbReference type="ARBA" id="ARBA00022771"/>
    </source>
</evidence>
<keyword evidence="5 11" id="KW-0863">Zinc-finger</keyword>
<evidence type="ECO:0000313" key="15">
    <source>
        <dbReference type="Proteomes" id="UP001497516"/>
    </source>
</evidence>
<evidence type="ECO:0000313" key="14">
    <source>
        <dbReference type="EMBL" id="CAL1412265.1"/>
    </source>
</evidence>
<dbReference type="CDD" id="cd16539">
    <property type="entry name" value="RING-HC_RNF113A_B"/>
    <property type="match status" value="1"/>
</dbReference>
<keyword evidence="4" id="KW-0479">Metal-binding</keyword>
<evidence type="ECO:0000256" key="10">
    <source>
        <dbReference type="ARBA" id="ARBA00031107"/>
    </source>
</evidence>
<evidence type="ECO:0000256" key="1">
    <source>
        <dbReference type="ARBA" id="ARBA00004127"/>
    </source>
</evidence>
<keyword evidence="3 12" id="KW-0812">Transmembrane</keyword>
<gene>
    <name evidence="14" type="ORF">LTRI10_LOCUS51573</name>
</gene>
<dbReference type="Pfam" id="PF00097">
    <property type="entry name" value="zf-C3HC4"/>
    <property type="match status" value="1"/>
</dbReference>
<evidence type="ECO:0000256" key="8">
    <source>
        <dbReference type="ARBA" id="ARBA00023136"/>
    </source>
</evidence>
<feature type="transmembrane region" description="Helical" evidence="12">
    <location>
        <begin position="123"/>
        <end position="141"/>
    </location>
</feature>
<dbReference type="GO" id="GO:0008270">
    <property type="term" value="F:zinc ion binding"/>
    <property type="evidence" value="ECO:0007669"/>
    <property type="project" value="UniProtKB-KW"/>
</dbReference>
<keyword evidence="15" id="KW-1185">Reference proteome</keyword>
<dbReference type="InterPro" id="IPR018957">
    <property type="entry name" value="Znf_C3HC4_RING-type"/>
</dbReference>
<evidence type="ECO:0000256" key="9">
    <source>
        <dbReference type="ARBA" id="ARBA00030110"/>
    </source>
</evidence>
<evidence type="ECO:0000256" key="6">
    <source>
        <dbReference type="ARBA" id="ARBA00022833"/>
    </source>
</evidence>
<organism evidence="14 15">
    <name type="scientific">Linum trigynum</name>
    <dbReference type="NCBI Taxonomy" id="586398"/>
    <lineage>
        <taxon>Eukaryota</taxon>
        <taxon>Viridiplantae</taxon>
        <taxon>Streptophyta</taxon>
        <taxon>Embryophyta</taxon>
        <taxon>Tracheophyta</taxon>
        <taxon>Spermatophyta</taxon>
        <taxon>Magnoliopsida</taxon>
        <taxon>eudicotyledons</taxon>
        <taxon>Gunneridae</taxon>
        <taxon>Pentapetalae</taxon>
        <taxon>rosids</taxon>
        <taxon>fabids</taxon>
        <taxon>Malpighiales</taxon>
        <taxon>Linaceae</taxon>
        <taxon>Linum</taxon>
    </lineage>
</organism>
<dbReference type="Pfam" id="PF06803">
    <property type="entry name" value="DUF1232"/>
    <property type="match status" value="1"/>
</dbReference>
<dbReference type="InterPro" id="IPR038896">
    <property type="entry name" value="RNF170"/>
</dbReference>
<evidence type="ECO:0000256" key="7">
    <source>
        <dbReference type="ARBA" id="ARBA00022989"/>
    </source>
</evidence>
<dbReference type="GO" id="GO:0061630">
    <property type="term" value="F:ubiquitin protein ligase activity"/>
    <property type="evidence" value="ECO:0007669"/>
    <property type="project" value="InterPro"/>
</dbReference>
<name>A0AAV2GSB7_9ROSI</name>
<keyword evidence="6" id="KW-0862">Zinc</keyword>
<keyword evidence="8 12" id="KW-0472">Membrane</keyword>
<dbReference type="GO" id="GO:0005789">
    <property type="term" value="C:endoplasmic reticulum membrane"/>
    <property type="evidence" value="ECO:0007669"/>
    <property type="project" value="UniProtKB-SubCell"/>
</dbReference>
<comment type="subcellular location">
    <subcellularLocation>
        <location evidence="1">Endomembrane system</location>
        <topology evidence="1">Multi-pass membrane protein</topology>
    </subcellularLocation>
</comment>
<evidence type="ECO:0000256" key="2">
    <source>
        <dbReference type="ARBA" id="ARBA00014068"/>
    </source>
</evidence>
<dbReference type="PANTHER" id="PTHR22894:SF5">
    <property type="entry name" value="RING-TYPE DOMAIN-CONTAINING PROTEIN"/>
    <property type="match status" value="1"/>
</dbReference>
<evidence type="ECO:0000259" key="13">
    <source>
        <dbReference type="PROSITE" id="PS50089"/>
    </source>
</evidence>
<dbReference type="InterPro" id="IPR010652">
    <property type="entry name" value="DUF1232"/>
</dbReference>
<keyword evidence="7 12" id="KW-1133">Transmembrane helix</keyword>
<feature type="transmembrane region" description="Helical" evidence="12">
    <location>
        <begin position="161"/>
        <end position="181"/>
    </location>
</feature>
<proteinExistence type="predicted"/>
<feature type="domain" description="RING-type" evidence="13">
    <location>
        <begin position="11"/>
        <end position="54"/>
    </location>
</feature>
<dbReference type="InterPro" id="IPR001841">
    <property type="entry name" value="Znf_RING"/>
</dbReference>
<evidence type="ECO:0000256" key="4">
    <source>
        <dbReference type="ARBA" id="ARBA00022723"/>
    </source>
</evidence>
<evidence type="ECO:0000256" key="11">
    <source>
        <dbReference type="PROSITE-ProRule" id="PRU00175"/>
    </source>
</evidence>
<dbReference type="AlphaFoldDB" id="A0AAV2GSB7"/>
<accession>A0AAV2GSB7</accession>
<dbReference type="PROSITE" id="PS50089">
    <property type="entry name" value="ZF_RING_2"/>
    <property type="match status" value="1"/>
</dbReference>
<evidence type="ECO:0000256" key="12">
    <source>
        <dbReference type="SAM" id="Phobius"/>
    </source>
</evidence>
<dbReference type="Gene3D" id="3.30.40.10">
    <property type="entry name" value="Zinc/RING finger domain, C3HC4 (zinc finger)"/>
    <property type="match status" value="1"/>
</dbReference>
<dbReference type="PANTHER" id="PTHR22894">
    <property type="entry name" value="RING-TYPE DOMAIN-CONTAINING PROTEIN"/>
    <property type="match status" value="1"/>
</dbReference>
<dbReference type="InterPro" id="IPR013083">
    <property type="entry name" value="Znf_RING/FYVE/PHD"/>
</dbReference>
<dbReference type="InterPro" id="IPR017907">
    <property type="entry name" value="Znf_RING_CS"/>
</dbReference>
<reference evidence="14 15" key="1">
    <citation type="submission" date="2024-04" db="EMBL/GenBank/DDBJ databases">
        <authorList>
            <person name="Fracassetti M."/>
        </authorList>
    </citation>
    <scope>NUCLEOTIDE SEQUENCE [LARGE SCALE GENOMIC DNA]</scope>
</reference>
<dbReference type="SUPFAM" id="SSF57850">
    <property type="entry name" value="RING/U-box"/>
    <property type="match status" value="1"/>
</dbReference>
<sequence length="186" mass="20864">MDDGPPANDCCSICHGRFKVPCQANCSHWFCGDCIMLVWQHGSAVQACKCPLCRRSITLLVPSQAALRDRNDTEVSEVLVKVQRYNRLFGGETSGLIQRMQDLPFFIRRLFRELMDPQRSLPLVIRARVYIAVILSALYTLSPVDIIPEGILGIVGLLDDALILLLCFLHVAAIYRSVLYFRHGGS</sequence>